<dbReference type="InterPro" id="IPR003615">
    <property type="entry name" value="HNH_nuc"/>
</dbReference>
<organism evidence="1 2">
    <name type="scientific">Haemophilus haemolyticus</name>
    <dbReference type="NCBI Taxonomy" id="726"/>
    <lineage>
        <taxon>Bacteria</taxon>
        <taxon>Pseudomonadati</taxon>
        <taxon>Pseudomonadota</taxon>
        <taxon>Gammaproteobacteria</taxon>
        <taxon>Pasteurellales</taxon>
        <taxon>Pasteurellaceae</taxon>
        <taxon>Haemophilus</taxon>
    </lineage>
</organism>
<gene>
    <name evidence="1" type="ORF">EGH31_0925</name>
</gene>
<evidence type="ECO:0000313" key="2">
    <source>
        <dbReference type="Proteomes" id="UP000294998"/>
    </source>
</evidence>
<dbReference type="EMBL" id="RWKG01000021">
    <property type="protein sequence ID" value="TDN41755.1"/>
    <property type="molecule type" value="Genomic_DNA"/>
</dbReference>
<comment type="caution">
    <text evidence="1">The sequence shown here is derived from an EMBL/GenBank/DDBJ whole genome shotgun (WGS) entry which is preliminary data.</text>
</comment>
<dbReference type="Proteomes" id="UP000294998">
    <property type="component" value="Unassembled WGS sequence"/>
</dbReference>
<dbReference type="CDD" id="cd00085">
    <property type="entry name" value="HNHc"/>
    <property type="match status" value="1"/>
</dbReference>
<accession>A0AAQ1YM33</accession>
<sequence>MIRLVLPNSIQSHSEVINLCCERDVNYKQHVLNNQNFLINKGNDYESYSRANNLYMFNNILPKSTHITGSLENEHMVKLYEYCLCRCGCGDVYNTIINLAKSPLIQCPFCGGIGDPTQLDHFLPKARYGHFSVLPYNLIPICKDCNTEYKKEFFPISKDEQLIHPYLDDDCFFNQQWLYAVYMDETVTYSVVPPATWSNDKKEKVRFHFQTFNLAERFSKKAVSPLSTLLNQIKDSKVYGMNKDMFESSIIDSVIRNESRVNSWKRVLFLAIKDKLSDIWSAN</sequence>
<protein>
    <recommendedName>
        <fullName evidence="3">HNH endonuclease</fullName>
    </recommendedName>
</protein>
<dbReference type="Gene3D" id="1.10.30.50">
    <property type="match status" value="1"/>
</dbReference>
<dbReference type="AlphaFoldDB" id="A0AAQ1YM33"/>
<evidence type="ECO:0000313" key="1">
    <source>
        <dbReference type="EMBL" id="TDN41755.1"/>
    </source>
</evidence>
<dbReference type="RefSeq" id="WP_133498596.1">
    <property type="nucleotide sequence ID" value="NZ_RWKG01000021.1"/>
</dbReference>
<evidence type="ECO:0008006" key="3">
    <source>
        <dbReference type="Google" id="ProtNLM"/>
    </source>
</evidence>
<reference evidence="1 2" key="1">
    <citation type="submission" date="2018-12" db="EMBL/GenBank/DDBJ databases">
        <authorList>
            <person name="Fluit A.C."/>
        </authorList>
    </citation>
    <scope>NUCLEOTIDE SEQUENCE [LARGE SCALE GENOMIC DNA]</scope>
    <source>
        <strain evidence="1 2">16-549009</strain>
    </source>
</reference>
<name>A0AAQ1YM33_HAEHA</name>
<proteinExistence type="predicted"/>